<dbReference type="PANTHER" id="PTHR43350:SF19">
    <property type="entry name" value="D-GULOSIDE 3-DEHYDROGENASE"/>
    <property type="match status" value="1"/>
</dbReference>
<dbReference type="InterPro" id="IPR011032">
    <property type="entry name" value="GroES-like_sf"/>
</dbReference>
<comment type="similarity">
    <text evidence="2">Belongs to the zinc-containing alcohol dehydrogenase family.</text>
</comment>
<accession>A0A8T8LKX0</accession>
<dbReference type="Gene3D" id="3.40.50.720">
    <property type="entry name" value="NAD(P)-binding Rossmann-like Domain"/>
    <property type="match status" value="1"/>
</dbReference>
<dbReference type="EMBL" id="CP073695">
    <property type="protein sequence ID" value="QUO47556.1"/>
    <property type="molecule type" value="Genomic_DNA"/>
</dbReference>
<dbReference type="AlphaFoldDB" id="A0A8T8LKX0"/>
<protein>
    <submittedName>
        <fullName evidence="6">Zinc-binding alcohol dehydrogenase</fullName>
    </submittedName>
</protein>
<dbReference type="CDD" id="cd08255">
    <property type="entry name" value="2-desacetyl-2-hydroxyethyl_bacteriochlorophyllide_like"/>
    <property type="match status" value="1"/>
</dbReference>
<dbReference type="SUPFAM" id="SSF50129">
    <property type="entry name" value="GroES-like"/>
    <property type="match status" value="1"/>
</dbReference>
<evidence type="ECO:0000313" key="7">
    <source>
        <dbReference type="Proteomes" id="UP000679341"/>
    </source>
</evidence>
<comment type="cofactor">
    <cofactor evidence="1">
        <name>Zn(2+)</name>
        <dbReference type="ChEBI" id="CHEBI:29105"/>
    </cofactor>
</comment>
<keyword evidence="7" id="KW-1185">Reference proteome</keyword>
<dbReference type="OrthoDB" id="168897at2157"/>
<name>A0A8T8LKX0_9EURY</name>
<dbReference type="Proteomes" id="UP000679341">
    <property type="component" value="Chromosome"/>
</dbReference>
<evidence type="ECO:0000313" key="6">
    <source>
        <dbReference type="EMBL" id="QUO47556.1"/>
    </source>
</evidence>
<sequence length="359" mass="37947">MTDAALYFTGPETVEVRETSVGPPDADELLVGTRASAISAGTELLVYRDQTPDGLPADETLDALDGDLSYPLQYGYAASGVVSEVGADVDPEWVGRSVFSFVPHQTSFRTTPDSVVALPPGTTPAVGSLLPSVETATNIVLDAAPRLGERVVVFGAGVIGLCVTRLLAAFPLESLVVVDPVERRRALAASFGADRTTTPAALDDDADAGLGGSDAALDDAGSDAHLRDAGSDAALDDADLAVELSGQPSALDDALGVVGYDARIVVGSWYGTKREPIGLGGRFHRDRIDIVSSQVSTISPELRGRWDRDRRMDAALERLDRVPADELITHRIPFERAAEAYELLDSAADETVQVILEYE</sequence>
<dbReference type="SUPFAM" id="SSF51735">
    <property type="entry name" value="NAD(P)-binding Rossmann-fold domains"/>
    <property type="match status" value="1"/>
</dbReference>
<dbReference type="GO" id="GO:0016491">
    <property type="term" value="F:oxidoreductase activity"/>
    <property type="evidence" value="ECO:0007669"/>
    <property type="project" value="UniProtKB-KW"/>
</dbReference>
<evidence type="ECO:0000256" key="2">
    <source>
        <dbReference type="ARBA" id="ARBA00008072"/>
    </source>
</evidence>
<dbReference type="KEGG" id="hss:J7656_13430"/>
<reference evidence="6 7" key="1">
    <citation type="submission" date="2021-03" db="EMBL/GenBank/DDBJ databases">
        <title>Halorubrum sodomense MBLA0099, Whole genome shotgun sequencing.</title>
        <authorList>
            <person name="Seo M.-J."/>
            <person name="Cho E.-S."/>
            <person name="Hwang C.Y."/>
        </authorList>
    </citation>
    <scope>NUCLEOTIDE SEQUENCE [LARGE SCALE GENOMIC DNA]</scope>
    <source>
        <strain evidence="6 7">MBLA0099</strain>
    </source>
</reference>
<keyword evidence="3" id="KW-0479">Metal-binding</keyword>
<evidence type="ECO:0000256" key="4">
    <source>
        <dbReference type="ARBA" id="ARBA00022833"/>
    </source>
</evidence>
<keyword evidence="5" id="KW-0560">Oxidoreductase</keyword>
<evidence type="ECO:0000256" key="3">
    <source>
        <dbReference type="ARBA" id="ARBA00022723"/>
    </source>
</evidence>
<evidence type="ECO:0000256" key="1">
    <source>
        <dbReference type="ARBA" id="ARBA00001947"/>
    </source>
</evidence>
<dbReference type="GeneID" id="64828560"/>
<dbReference type="PANTHER" id="PTHR43350">
    <property type="entry name" value="NAD-DEPENDENT ALCOHOL DEHYDROGENASE"/>
    <property type="match status" value="1"/>
</dbReference>
<dbReference type="RefSeq" id="WP_017342399.1">
    <property type="nucleotide sequence ID" value="NZ_CP073695.1"/>
</dbReference>
<dbReference type="InterPro" id="IPR036291">
    <property type="entry name" value="NAD(P)-bd_dom_sf"/>
</dbReference>
<gene>
    <name evidence="6" type="ORF">J7656_13430</name>
</gene>
<organism evidence="6 7">
    <name type="scientific">Halorubrum ruber</name>
    <dbReference type="NCBI Taxonomy" id="2982524"/>
    <lineage>
        <taxon>Archaea</taxon>
        <taxon>Methanobacteriati</taxon>
        <taxon>Methanobacteriota</taxon>
        <taxon>Stenosarchaea group</taxon>
        <taxon>Halobacteria</taxon>
        <taxon>Halobacteriales</taxon>
        <taxon>Haloferacaceae</taxon>
        <taxon>Halorubrum</taxon>
    </lineage>
</organism>
<keyword evidence="4" id="KW-0862">Zinc</keyword>
<dbReference type="GO" id="GO:0046872">
    <property type="term" value="F:metal ion binding"/>
    <property type="evidence" value="ECO:0007669"/>
    <property type="project" value="UniProtKB-KW"/>
</dbReference>
<proteinExistence type="inferred from homology"/>
<evidence type="ECO:0000256" key="5">
    <source>
        <dbReference type="ARBA" id="ARBA00023002"/>
    </source>
</evidence>
<dbReference type="Gene3D" id="3.90.180.10">
    <property type="entry name" value="Medium-chain alcohol dehydrogenases, catalytic domain"/>
    <property type="match status" value="2"/>
</dbReference>